<accession>A0A8T0HI23</accession>
<name>A0A8T0HI23_CERPU</name>
<evidence type="ECO:0000256" key="1">
    <source>
        <dbReference type="SAM" id="SignalP"/>
    </source>
</evidence>
<dbReference type="AlphaFoldDB" id="A0A8T0HI23"/>
<feature type="chain" id="PRO_5035736082" evidence="1">
    <location>
        <begin position="33"/>
        <end position="56"/>
    </location>
</feature>
<dbReference type="Proteomes" id="UP000822688">
    <property type="component" value="Chromosome 6"/>
</dbReference>
<organism evidence="2 3">
    <name type="scientific">Ceratodon purpureus</name>
    <name type="common">Fire moss</name>
    <name type="synonym">Dicranum purpureum</name>
    <dbReference type="NCBI Taxonomy" id="3225"/>
    <lineage>
        <taxon>Eukaryota</taxon>
        <taxon>Viridiplantae</taxon>
        <taxon>Streptophyta</taxon>
        <taxon>Embryophyta</taxon>
        <taxon>Bryophyta</taxon>
        <taxon>Bryophytina</taxon>
        <taxon>Bryopsida</taxon>
        <taxon>Dicranidae</taxon>
        <taxon>Pseudoditrichales</taxon>
        <taxon>Ditrichaceae</taxon>
        <taxon>Ceratodon</taxon>
    </lineage>
</organism>
<evidence type="ECO:0000313" key="2">
    <source>
        <dbReference type="EMBL" id="KAG0568982.1"/>
    </source>
</evidence>
<proteinExistence type="predicted"/>
<dbReference type="EMBL" id="CM026427">
    <property type="protein sequence ID" value="KAG0568982.1"/>
    <property type="molecule type" value="Genomic_DNA"/>
</dbReference>
<sequence>MDCTRTGTGSILSSCILLDALIIASFADSGTCQRIYTIIASTSRESDQMVSPIMTM</sequence>
<evidence type="ECO:0000313" key="3">
    <source>
        <dbReference type="Proteomes" id="UP000822688"/>
    </source>
</evidence>
<protein>
    <submittedName>
        <fullName evidence="2">Uncharacterized protein</fullName>
    </submittedName>
</protein>
<comment type="caution">
    <text evidence="2">The sequence shown here is derived from an EMBL/GenBank/DDBJ whole genome shotgun (WGS) entry which is preliminary data.</text>
</comment>
<gene>
    <name evidence="2" type="ORF">KC19_6G056500</name>
</gene>
<keyword evidence="1" id="KW-0732">Signal</keyword>
<feature type="signal peptide" evidence="1">
    <location>
        <begin position="1"/>
        <end position="32"/>
    </location>
</feature>
<keyword evidence="3" id="KW-1185">Reference proteome</keyword>
<reference evidence="2 3" key="1">
    <citation type="submission" date="2020-06" db="EMBL/GenBank/DDBJ databases">
        <title>WGS assembly of Ceratodon purpureus strain R40.</title>
        <authorList>
            <person name="Carey S.B."/>
            <person name="Jenkins J."/>
            <person name="Shu S."/>
            <person name="Lovell J.T."/>
            <person name="Sreedasyam A."/>
            <person name="Maumus F."/>
            <person name="Tiley G.P."/>
            <person name="Fernandez-Pozo N."/>
            <person name="Barry K."/>
            <person name="Chen C."/>
            <person name="Wang M."/>
            <person name="Lipzen A."/>
            <person name="Daum C."/>
            <person name="Saski C.A."/>
            <person name="Payton A.C."/>
            <person name="Mcbreen J.C."/>
            <person name="Conrad R.E."/>
            <person name="Kollar L.M."/>
            <person name="Olsson S."/>
            <person name="Huttunen S."/>
            <person name="Landis J.B."/>
            <person name="Wickett N.J."/>
            <person name="Johnson M.G."/>
            <person name="Rensing S.A."/>
            <person name="Grimwood J."/>
            <person name="Schmutz J."/>
            <person name="Mcdaniel S.F."/>
        </authorList>
    </citation>
    <scope>NUCLEOTIDE SEQUENCE [LARGE SCALE GENOMIC DNA]</scope>
    <source>
        <strain evidence="2 3">R40</strain>
    </source>
</reference>